<evidence type="ECO:0000313" key="3">
    <source>
        <dbReference type="Proteomes" id="UP000605568"/>
    </source>
</evidence>
<sequence length="103" mass="11040">MNSPGVDGALFHSISKRDALGTTHMLGKAISEIIARAATTAGLPVRLTGHSVRSGLATEARRARHDAKTIAAQRGWRPNCAELYRYMQIVDAWSDNVLAGIGL</sequence>
<protein>
    <recommendedName>
        <fullName evidence="4">Phage integrase family protein</fullName>
    </recommendedName>
</protein>
<proteinExistence type="predicted"/>
<evidence type="ECO:0000313" key="2">
    <source>
        <dbReference type="EMBL" id="GHH32483.1"/>
    </source>
</evidence>
<keyword evidence="1" id="KW-0233">DNA recombination</keyword>
<evidence type="ECO:0008006" key="4">
    <source>
        <dbReference type="Google" id="ProtNLM"/>
    </source>
</evidence>
<dbReference type="SUPFAM" id="SSF56349">
    <property type="entry name" value="DNA breaking-rejoining enzymes"/>
    <property type="match status" value="1"/>
</dbReference>
<keyword evidence="3" id="KW-1185">Reference proteome</keyword>
<reference evidence="3" key="1">
    <citation type="journal article" date="2019" name="Int. J. Syst. Evol. Microbiol.">
        <title>The Global Catalogue of Microorganisms (GCM) 10K type strain sequencing project: providing services to taxonomists for standard genome sequencing and annotation.</title>
        <authorList>
            <consortium name="The Broad Institute Genomics Platform"/>
            <consortium name="The Broad Institute Genome Sequencing Center for Infectious Disease"/>
            <person name="Wu L."/>
            <person name="Ma J."/>
        </authorList>
    </citation>
    <scope>NUCLEOTIDE SEQUENCE [LARGE SCALE GENOMIC DNA]</scope>
    <source>
        <strain evidence="3">CGMCC 4.7367</strain>
    </source>
</reference>
<organism evidence="2 3">
    <name type="scientific">Lentzea cavernae</name>
    <dbReference type="NCBI Taxonomy" id="2020703"/>
    <lineage>
        <taxon>Bacteria</taxon>
        <taxon>Bacillati</taxon>
        <taxon>Actinomycetota</taxon>
        <taxon>Actinomycetes</taxon>
        <taxon>Pseudonocardiales</taxon>
        <taxon>Pseudonocardiaceae</taxon>
        <taxon>Lentzea</taxon>
    </lineage>
</organism>
<gene>
    <name evidence="2" type="ORF">GCM10017774_13460</name>
</gene>
<evidence type="ECO:0000256" key="1">
    <source>
        <dbReference type="ARBA" id="ARBA00023172"/>
    </source>
</evidence>
<dbReference type="InterPro" id="IPR013762">
    <property type="entry name" value="Integrase-like_cat_sf"/>
</dbReference>
<dbReference type="Proteomes" id="UP000605568">
    <property type="component" value="Unassembled WGS sequence"/>
</dbReference>
<comment type="caution">
    <text evidence="2">The sequence shown here is derived from an EMBL/GenBank/DDBJ whole genome shotgun (WGS) entry which is preliminary data.</text>
</comment>
<dbReference type="RefSeq" id="WP_191296697.1">
    <property type="nucleotide sequence ID" value="NZ_BNAR01000002.1"/>
</dbReference>
<dbReference type="Gene3D" id="1.10.443.10">
    <property type="entry name" value="Intergrase catalytic core"/>
    <property type="match status" value="1"/>
</dbReference>
<accession>A0ABQ3MD11</accession>
<dbReference type="EMBL" id="BNAR01000002">
    <property type="protein sequence ID" value="GHH32483.1"/>
    <property type="molecule type" value="Genomic_DNA"/>
</dbReference>
<dbReference type="InterPro" id="IPR011010">
    <property type="entry name" value="DNA_brk_join_enz"/>
</dbReference>
<name>A0ABQ3MD11_9PSEU</name>